<organism evidence="2 3">
    <name type="scientific">Ophiocordyceps sinensis</name>
    <dbReference type="NCBI Taxonomy" id="72228"/>
    <lineage>
        <taxon>Eukaryota</taxon>
        <taxon>Fungi</taxon>
        <taxon>Dikarya</taxon>
        <taxon>Ascomycota</taxon>
        <taxon>Pezizomycotina</taxon>
        <taxon>Sordariomycetes</taxon>
        <taxon>Hypocreomycetidae</taxon>
        <taxon>Hypocreales</taxon>
        <taxon>Ophiocordycipitaceae</taxon>
        <taxon>Ophiocordyceps</taxon>
    </lineage>
</organism>
<evidence type="ECO:0000313" key="2">
    <source>
        <dbReference type="EMBL" id="KAF4511282.1"/>
    </source>
</evidence>
<evidence type="ECO:0000313" key="3">
    <source>
        <dbReference type="Proteomes" id="UP000557566"/>
    </source>
</evidence>
<accession>A0A8H4PVM3</accession>
<feature type="signal peptide" evidence="1">
    <location>
        <begin position="1"/>
        <end position="17"/>
    </location>
</feature>
<keyword evidence="3" id="KW-1185">Reference proteome</keyword>
<dbReference type="Proteomes" id="UP000557566">
    <property type="component" value="Unassembled WGS sequence"/>
</dbReference>
<name>A0A8H4PVM3_9HYPO</name>
<gene>
    <name evidence="2" type="ORF">G6O67_003092</name>
</gene>
<dbReference type="AlphaFoldDB" id="A0A8H4PVM3"/>
<feature type="chain" id="PRO_5034462370" evidence="1">
    <location>
        <begin position="18"/>
        <end position="127"/>
    </location>
</feature>
<protein>
    <submittedName>
        <fullName evidence="2">Uncharacterized protein</fullName>
    </submittedName>
</protein>
<evidence type="ECO:0000256" key="1">
    <source>
        <dbReference type="SAM" id="SignalP"/>
    </source>
</evidence>
<comment type="caution">
    <text evidence="2">The sequence shown here is derived from an EMBL/GenBank/DDBJ whole genome shotgun (WGS) entry which is preliminary data.</text>
</comment>
<dbReference type="EMBL" id="JAAVMX010000003">
    <property type="protein sequence ID" value="KAF4511282.1"/>
    <property type="molecule type" value="Genomic_DNA"/>
</dbReference>
<sequence>MKASSVLAVIFASVAYASVESAQSANQDANIAFAEMTGLDFKELLGEAGPLAEKIGPLIEQGLCAAPCILKAANQVKSCEGGLIKAACGSVGFIAKRSGKCVTKCGIKPQTLTFAANIGCGFLKKYY</sequence>
<reference evidence="2 3" key="1">
    <citation type="journal article" date="2020" name="Genome Biol. Evol.">
        <title>A new high-quality draft genome assembly of the Chinese cordyceps Ophiocordyceps sinensis.</title>
        <authorList>
            <person name="Shu R."/>
            <person name="Zhang J."/>
            <person name="Meng Q."/>
            <person name="Zhang H."/>
            <person name="Zhou G."/>
            <person name="Li M."/>
            <person name="Wu P."/>
            <person name="Zhao Y."/>
            <person name="Chen C."/>
            <person name="Qin Q."/>
        </authorList>
    </citation>
    <scope>NUCLEOTIDE SEQUENCE [LARGE SCALE GENOMIC DNA]</scope>
    <source>
        <strain evidence="2 3">IOZ07</strain>
    </source>
</reference>
<proteinExistence type="predicted"/>
<keyword evidence="1" id="KW-0732">Signal</keyword>